<keyword evidence="4" id="KW-0539">Nucleus</keyword>
<name>A0A3Q3EC00_HIPCM</name>
<dbReference type="Pfam" id="PF04615">
    <property type="entry name" value="Utp14"/>
    <property type="match status" value="1"/>
</dbReference>
<proteinExistence type="inferred from homology"/>
<evidence type="ECO:0000256" key="3">
    <source>
        <dbReference type="ARBA" id="ARBA00022553"/>
    </source>
</evidence>
<feature type="compositionally biased region" description="Basic residues" evidence="5">
    <location>
        <begin position="360"/>
        <end position="369"/>
    </location>
</feature>
<evidence type="ECO:0000256" key="4">
    <source>
        <dbReference type="ARBA" id="ARBA00023242"/>
    </source>
</evidence>
<dbReference type="GO" id="GO:0032040">
    <property type="term" value="C:small-subunit processome"/>
    <property type="evidence" value="ECO:0007669"/>
    <property type="project" value="InterPro"/>
</dbReference>
<dbReference type="GO" id="GO:0006364">
    <property type="term" value="P:rRNA processing"/>
    <property type="evidence" value="ECO:0007669"/>
    <property type="project" value="InterPro"/>
</dbReference>
<dbReference type="InterPro" id="IPR006709">
    <property type="entry name" value="SSU_processome_Utp14"/>
</dbReference>
<sequence length="483" mass="54754">MWPLRNLLEVKIRRAELQKARALQTYYEAKARRERKIKSKKYHRVLNKAKRKEFLKRFEEMVKNDPAAALEEINKMELARMQERMSLKHQNSGKWAKSKAIMAKYDESARKAMQQQLEVNKDLTQKLSIALNDDNEETETPENLPDFVNEAPLGTDSNPWMKGKLSEEPAETKGETHNLNLTAELTETAANVEEEESDVEETEEESLQMSEVCAKAAPVEESADASLQLVEGQTDQMQPLEFMELLNQVESVQPDQTPVEPRPSSDQAQKKQPKGITLKDTLTKDANPILVPLAPTAVAAEDSDETLTQTGLIQEAFAGDDVISEFMKDKKNQEDADKPSVVDMTLPGWGEWGGAGLKPSRSKRRRFRVKTAPPPPRKDEKLPGVILSEKRNSSLSLHQVNTLPFPFTSHTQFESTLRSPLGRTWNTERAVKKLTKPKVITQLGTIIEPMTREELMKDKKTINLLTITPHSKHLNKKKKSQVF</sequence>
<dbReference type="PANTHER" id="PTHR14150">
    <property type="entry name" value="U3 SMALL NUCLEOLAR RNA-ASSOCIATED PROTEIN 14"/>
    <property type="match status" value="1"/>
</dbReference>
<feature type="compositionally biased region" description="Basic and acidic residues" evidence="5">
    <location>
        <begin position="164"/>
        <end position="176"/>
    </location>
</feature>
<evidence type="ECO:0000256" key="2">
    <source>
        <dbReference type="ARBA" id="ARBA00007774"/>
    </source>
</evidence>
<dbReference type="AlphaFoldDB" id="A0A3Q3EC00"/>
<feature type="compositionally biased region" description="Acidic residues" evidence="5">
    <location>
        <begin position="192"/>
        <end position="206"/>
    </location>
</feature>
<feature type="compositionally biased region" description="Polar residues" evidence="5">
    <location>
        <begin position="177"/>
        <end position="189"/>
    </location>
</feature>
<reference evidence="6" key="2">
    <citation type="submission" date="2025-09" db="UniProtKB">
        <authorList>
            <consortium name="Ensembl"/>
        </authorList>
    </citation>
    <scope>IDENTIFICATION</scope>
</reference>
<dbReference type="Ensembl" id="ENSHCOT00000024993.1">
    <property type="protein sequence ID" value="ENSHCOP00000028147.1"/>
    <property type="gene ID" value="ENSHCOG00000020563.1"/>
</dbReference>
<protein>
    <submittedName>
        <fullName evidence="6">UTP14C small subunit processome component</fullName>
    </submittedName>
</protein>
<evidence type="ECO:0000313" key="6">
    <source>
        <dbReference type="Ensembl" id="ENSHCOP00000028147.1"/>
    </source>
</evidence>
<feature type="region of interest" description="Disordered" evidence="5">
    <location>
        <begin position="352"/>
        <end position="382"/>
    </location>
</feature>
<dbReference type="GeneTree" id="ENSGT00390000008142"/>
<comment type="subcellular location">
    <subcellularLocation>
        <location evidence="1">Nucleus</location>
        <location evidence="1">Nucleolus</location>
    </subcellularLocation>
</comment>
<organism evidence="6 7">
    <name type="scientific">Hippocampus comes</name>
    <name type="common">Tiger tail seahorse</name>
    <dbReference type="NCBI Taxonomy" id="109280"/>
    <lineage>
        <taxon>Eukaryota</taxon>
        <taxon>Metazoa</taxon>
        <taxon>Chordata</taxon>
        <taxon>Craniata</taxon>
        <taxon>Vertebrata</taxon>
        <taxon>Euteleostomi</taxon>
        <taxon>Actinopterygii</taxon>
        <taxon>Neopterygii</taxon>
        <taxon>Teleostei</taxon>
        <taxon>Neoteleostei</taxon>
        <taxon>Acanthomorphata</taxon>
        <taxon>Syngnathiaria</taxon>
        <taxon>Syngnathiformes</taxon>
        <taxon>Syngnathoidei</taxon>
        <taxon>Syngnathidae</taxon>
        <taxon>Hippocampus</taxon>
    </lineage>
</organism>
<accession>A0A3Q3EC00</accession>
<feature type="region of interest" description="Disordered" evidence="5">
    <location>
        <begin position="133"/>
        <end position="211"/>
    </location>
</feature>
<dbReference type="STRING" id="109280.ENSHCOP00000028147"/>
<feature type="region of interest" description="Disordered" evidence="5">
    <location>
        <begin position="247"/>
        <end position="283"/>
    </location>
</feature>
<dbReference type="PANTHER" id="PTHR14150:SF12">
    <property type="entry name" value="U3 SMALL NUCLEOLAR RNA-ASSOCIATED PROTEIN 14 HOMOLOG A"/>
    <property type="match status" value="1"/>
</dbReference>
<evidence type="ECO:0000313" key="7">
    <source>
        <dbReference type="Proteomes" id="UP000264820"/>
    </source>
</evidence>
<reference evidence="6" key="1">
    <citation type="submission" date="2025-08" db="UniProtKB">
        <authorList>
            <consortium name="Ensembl"/>
        </authorList>
    </citation>
    <scope>IDENTIFICATION</scope>
</reference>
<evidence type="ECO:0000256" key="5">
    <source>
        <dbReference type="SAM" id="MobiDB-lite"/>
    </source>
</evidence>
<dbReference type="OMA" id="CETVDDW"/>
<comment type="similarity">
    <text evidence="2">Belongs to the UTP14 family.</text>
</comment>
<keyword evidence="3" id="KW-0597">Phosphoprotein</keyword>
<evidence type="ECO:0000256" key="1">
    <source>
        <dbReference type="ARBA" id="ARBA00004604"/>
    </source>
</evidence>
<keyword evidence="7" id="KW-1185">Reference proteome</keyword>
<dbReference type="Proteomes" id="UP000264820">
    <property type="component" value="Unplaced"/>
</dbReference>